<evidence type="ECO:0000256" key="3">
    <source>
        <dbReference type="ARBA" id="ARBA00022827"/>
    </source>
</evidence>
<feature type="binding site" evidence="4">
    <location>
        <begin position="131"/>
        <end position="133"/>
    </location>
    <ligand>
        <name>FAD</name>
        <dbReference type="ChEBI" id="CHEBI:57692"/>
    </ligand>
</feature>
<dbReference type="PANTHER" id="PTHR43014">
    <property type="entry name" value="MERCURIC REDUCTASE"/>
    <property type="match status" value="1"/>
</dbReference>
<comment type="cofactor">
    <cofactor evidence="4">
        <name>FAD</name>
        <dbReference type="ChEBI" id="CHEBI:57692"/>
    </cofactor>
    <text evidence="4">Binds 1 FAD per subunit.</text>
</comment>
<feature type="domain" description="FAD/NAD(P)-binding" evidence="7">
    <location>
        <begin position="4"/>
        <end position="312"/>
    </location>
</feature>
<reference evidence="8 9" key="1">
    <citation type="submission" date="2013-09" db="EMBL/GenBank/DDBJ databases">
        <title>High correlation between genotypes and phenotypes of environmental bacteria Comamonas testosteroni strains.</title>
        <authorList>
            <person name="Liu L."/>
            <person name="Zhu W."/>
            <person name="Xia X."/>
            <person name="Xu B."/>
            <person name="Luo M."/>
            <person name="Wang G."/>
        </authorList>
    </citation>
    <scope>NUCLEOTIDE SEQUENCE [LARGE SCALE GENOMIC DNA]</scope>
    <source>
        <strain evidence="8 9">JL40</strain>
    </source>
</reference>
<dbReference type="Pfam" id="PF02852">
    <property type="entry name" value="Pyr_redox_dim"/>
    <property type="match status" value="1"/>
</dbReference>
<keyword evidence="2" id="KW-0285">Flavoprotein</keyword>
<evidence type="ECO:0000256" key="2">
    <source>
        <dbReference type="ARBA" id="ARBA00022630"/>
    </source>
</evidence>
<evidence type="ECO:0008006" key="10">
    <source>
        <dbReference type="Google" id="ProtNLM"/>
    </source>
</evidence>
<dbReference type="SUPFAM" id="SSF55424">
    <property type="entry name" value="FAD/NAD-linked reductases, dimerisation (C-terminal) domain"/>
    <property type="match status" value="1"/>
</dbReference>
<evidence type="ECO:0000259" key="6">
    <source>
        <dbReference type="Pfam" id="PF02852"/>
    </source>
</evidence>
<feature type="domain" description="Pyridine nucleotide-disulphide oxidoreductase dimerisation" evidence="6">
    <location>
        <begin position="333"/>
        <end position="436"/>
    </location>
</feature>
<feature type="binding site" evidence="4">
    <location>
        <position position="191"/>
    </location>
    <ligand>
        <name>NAD(+)</name>
        <dbReference type="ChEBI" id="CHEBI:57540"/>
    </ligand>
</feature>
<evidence type="ECO:0000259" key="7">
    <source>
        <dbReference type="Pfam" id="PF07992"/>
    </source>
</evidence>
<feature type="binding site" evidence="4">
    <location>
        <position position="298"/>
    </location>
    <ligand>
        <name>FAD</name>
        <dbReference type="ChEBI" id="CHEBI:57692"/>
    </ligand>
</feature>
<dbReference type="PRINTS" id="PR00411">
    <property type="entry name" value="PNDRDTASEI"/>
</dbReference>
<dbReference type="Pfam" id="PF07992">
    <property type="entry name" value="Pyr_redox_2"/>
    <property type="match status" value="1"/>
</dbReference>
<dbReference type="PANTHER" id="PTHR43014:SF2">
    <property type="entry name" value="MERCURIC REDUCTASE"/>
    <property type="match status" value="1"/>
</dbReference>
<keyword evidence="3 4" id="KW-0274">FAD</keyword>
<protein>
    <recommendedName>
        <fullName evidence="10">Mercuric reductase</fullName>
    </recommendedName>
</protein>
<dbReference type="PIRSF" id="PIRSF000350">
    <property type="entry name" value="Mercury_reductase_MerA"/>
    <property type="match status" value="1"/>
</dbReference>
<dbReference type="PRINTS" id="PR00368">
    <property type="entry name" value="FADPNR"/>
</dbReference>
<organism evidence="8 9">
    <name type="scientific">Comamonas testosteroni</name>
    <name type="common">Pseudomonas testosteroni</name>
    <dbReference type="NCBI Taxonomy" id="285"/>
    <lineage>
        <taxon>Bacteria</taxon>
        <taxon>Pseudomonadati</taxon>
        <taxon>Pseudomonadota</taxon>
        <taxon>Betaproteobacteria</taxon>
        <taxon>Burkholderiales</taxon>
        <taxon>Comamonadaceae</taxon>
        <taxon>Comamonas</taxon>
    </lineage>
</organism>
<evidence type="ECO:0000313" key="8">
    <source>
        <dbReference type="EMBL" id="KGH27920.1"/>
    </source>
</evidence>
<dbReference type="Gene3D" id="3.50.50.60">
    <property type="entry name" value="FAD/NAD(P)-binding domain"/>
    <property type="match status" value="2"/>
</dbReference>
<feature type="binding site" evidence="4">
    <location>
        <position position="50"/>
    </location>
    <ligand>
        <name>FAD</name>
        <dbReference type="ChEBI" id="CHEBI:57692"/>
    </ligand>
</feature>
<dbReference type="InterPro" id="IPR004099">
    <property type="entry name" value="Pyr_nucl-diS_OxRdtase_dimer"/>
</dbReference>
<dbReference type="Proteomes" id="UP000029553">
    <property type="component" value="Unassembled WGS sequence"/>
</dbReference>
<dbReference type="AlphaFoldDB" id="A0A096GRV7"/>
<dbReference type="InterPro" id="IPR036188">
    <property type="entry name" value="FAD/NAD-bd_sf"/>
</dbReference>
<dbReference type="Gene3D" id="3.30.390.30">
    <property type="match status" value="1"/>
</dbReference>
<evidence type="ECO:0000256" key="5">
    <source>
        <dbReference type="PIRSR" id="PIRSR000350-4"/>
    </source>
</evidence>
<dbReference type="GO" id="GO:0050660">
    <property type="term" value="F:flavin adenine dinucleotide binding"/>
    <property type="evidence" value="ECO:0007669"/>
    <property type="project" value="TreeGrafter"/>
</dbReference>
<proteinExistence type="inferred from homology"/>
<dbReference type="InterPro" id="IPR016156">
    <property type="entry name" value="FAD/NAD-linked_Rdtase_dimer_sf"/>
</dbReference>
<evidence type="ECO:0000256" key="1">
    <source>
        <dbReference type="ARBA" id="ARBA00007532"/>
    </source>
</evidence>
<keyword evidence="4" id="KW-0520">NAD</keyword>
<dbReference type="SUPFAM" id="SSF51905">
    <property type="entry name" value="FAD/NAD(P)-binding domain"/>
    <property type="match status" value="1"/>
</dbReference>
<keyword evidence="4" id="KW-0547">Nucleotide-binding</keyword>
<accession>A0A096GRV7</accession>
<dbReference type="RefSeq" id="WP_052084890.1">
    <property type="nucleotide sequence ID" value="NZ_AWOR01000056.1"/>
</dbReference>
<dbReference type="EMBL" id="AWOR01000056">
    <property type="protein sequence ID" value="KGH27920.1"/>
    <property type="molecule type" value="Genomic_DNA"/>
</dbReference>
<feature type="disulfide bond" description="Redox-active" evidence="5">
    <location>
        <begin position="41"/>
        <end position="46"/>
    </location>
</feature>
<evidence type="ECO:0000313" key="9">
    <source>
        <dbReference type="Proteomes" id="UP000029553"/>
    </source>
</evidence>
<name>A0A096GRV7_COMTE</name>
<gene>
    <name evidence="8" type="ORF">P353_16800</name>
</gene>
<dbReference type="InterPro" id="IPR023753">
    <property type="entry name" value="FAD/NAD-binding_dom"/>
</dbReference>
<comment type="similarity">
    <text evidence="1">Belongs to the class-I pyridine nucleotide-disulfide oxidoreductase family.</text>
</comment>
<dbReference type="GO" id="GO:0003955">
    <property type="term" value="F:NAD(P)H dehydrogenase (quinone) activity"/>
    <property type="evidence" value="ECO:0007669"/>
    <property type="project" value="TreeGrafter"/>
</dbReference>
<feature type="binding site" evidence="4">
    <location>
        <position position="258"/>
    </location>
    <ligand>
        <name>NAD(+)</name>
        <dbReference type="ChEBI" id="CHEBI:57540"/>
    </ligand>
</feature>
<dbReference type="InterPro" id="IPR001100">
    <property type="entry name" value="Pyr_nuc-diS_OxRdtase"/>
</dbReference>
<feature type="binding site" evidence="4">
    <location>
        <begin position="168"/>
        <end position="175"/>
    </location>
    <ligand>
        <name>NAD(+)</name>
        <dbReference type="ChEBI" id="CHEBI:57540"/>
    </ligand>
</feature>
<evidence type="ECO:0000256" key="4">
    <source>
        <dbReference type="PIRSR" id="PIRSR000350-3"/>
    </source>
</evidence>
<sequence length="451" mass="47906">MKRFDLIVIGAGAGGLNSARAAVALGKQVALIERYKPGGECTWAGCIPSKALIQMAKDITVARKFADIAVDSRAVMRKVRELIESAHQGESVSTLIDAGIHYVQGDARFINANCVDVDGQRIEADAVILATGSSAAIPAIPGIDSVAYLTNESIFQLDKLPKSLVVLGGGAIGVELSQALQRLGVGVTLVERANSLLPREDGELADIVSQQLVADGVCIRTSSTATQITEEGTGVLVRMDSPNGSTEVRAEALLVALGRRANVGAINLEAVGVEHNEQGICVDEFCQTSVPNIYAVGDVVGPYLFSHTAGHQARQVIRNLYGKVLEPVCMDGVAWCTFSEPEFARSGLTEEQARQKRGDGVEVFVASYEDLDRAVVDQKTVGRAKVICDAQGFLLGASIVGERACELLGELQVMQQHAVPLQSLARTIHPYPGYSELLFSLGLDAAERIPT</sequence>
<comment type="caution">
    <text evidence="8">The sequence shown here is derived from an EMBL/GenBank/DDBJ whole genome shotgun (WGS) entry which is preliminary data.</text>
</comment>